<dbReference type="AlphaFoldDB" id="A0A430B311"/>
<evidence type="ECO:0000313" key="3">
    <source>
        <dbReference type="Proteomes" id="UP000286773"/>
    </source>
</evidence>
<dbReference type="OrthoDB" id="9796171at2"/>
<evidence type="ECO:0000313" key="2">
    <source>
        <dbReference type="EMBL" id="RSU14698.1"/>
    </source>
</evidence>
<dbReference type="EMBL" id="NGKC01000001">
    <property type="protein sequence ID" value="RSU14698.1"/>
    <property type="molecule type" value="Genomic_DNA"/>
</dbReference>
<dbReference type="InterPro" id="IPR005122">
    <property type="entry name" value="Uracil-DNA_glycosylase-like"/>
</dbReference>
<accession>A0A430B311</accession>
<dbReference type="NCBIfam" id="TIGR04274">
    <property type="entry name" value="hypoxanDNAglyco"/>
    <property type="match status" value="1"/>
</dbReference>
<comment type="caution">
    <text evidence="2">The sequence shown here is derived from an EMBL/GenBank/DDBJ whole genome shotgun (WGS) entry which is preliminary data.</text>
</comment>
<sequence>MQKGFDPVYDGQTRILILGSAPSIVSLRKNQYYGNAGNYFWRIIFDCLKLPVPEDYQERLVQLKAHHIGLWDVYGYFNRTGSADTNFKETRLNDFSSLLAAAPIERVIANGKKAYHEVMASGIFSDYEVVQCLSTSGANNSRMADRKIDWQQALTPIL</sequence>
<dbReference type="Proteomes" id="UP000286773">
    <property type="component" value="Unassembled WGS sequence"/>
</dbReference>
<dbReference type="Pfam" id="PF03167">
    <property type="entry name" value="UDG"/>
    <property type="match status" value="1"/>
</dbReference>
<dbReference type="RefSeq" id="WP_126811705.1">
    <property type="nucleotide sequence ID" value="NZ_NGKC01000001.1"/>
</dbReference>
<dbReference type="CDD" id="cd10032">
    <property type="entry name" value="UDG-F6_HDG"/>
    <property type="match status" value="1"/>
</dbReference>
<proteinExistence type="predicted"/>
<dbReference type="SMART" id="SM00986">
    <property type="entry name" value="UDG"/>
    <property type="match status" value="1"/>
</dbReference>
<name>A0A430B311_9ENTE</name>
<protein>
    <submittedName>
        <fullName evidence="2">DNA-deoxyinosine glycosylase</fullName>
    </submittedName>
</protein>
<organism evidence="2 3">
    <name type="scientific">Vagococcus acidifermentans</name>
    <dbReference type="NCBI Taxonomy" id="564710"/>
    <lineage>
        <taxon>Bacteria</taxon>
        <taxon>Bacillati</taxon>
        <taxon>Bacillota</taxon>
        <taxon>Bacilli</taxon>
        <taxon>Lactobacillales</taxon>
        <taxon>Enterococcaceae</taxon>
        <taxon>Vagococcus</taxon>
    </lineage>
</organism>
<evidence type="ECO:0000259" key="1">
    <source>
        <dbReference type="SMART" id="SM00986"/>
    </source>
</evidence>
<dbReference type="InterPro" id="IPR026353">
    <property type="entry name" value="Hypoxan-DNA_Glyclase"/>
</dbReference>
<feature type="domain" description="Uracil-DNA glycosylase-like" evidence="1">
    <location>
        <begin position="6"/>
        <end position="154"/>
    </location>
</feature>
<dbReference type="Gene3D" id="3.40.470.10">
    <property type="entry name" value="Uracil-DNA glycosylase-like domain"/>
    <property type="match status" value="1"/>
</dbReference>
<dbReference type="InterPro" id="IPR036895">
    <property type="entry name" value="Uracil-DNA_glycosylase-like_sf"/>
</dbReference>
<dbReference type="SUPFAM" id="SSF52141">
    <property type="entry name" value="Uracil-DNA glycosylase-like"/>
    <property type="match status" value="1"/>
</dbReference>
<dbReference type="SMART" id="SM00987">
    <property type="entry name" value="UreE_C"/>
    <property type="match status" value="1"/>
</dbReference>
<reference evidence="2 3" key="1">
    <citation type="submission" date="2017-05" db="EMBL/GenBank/DDBJ databases">
        <title>Vagococcus spp. assemblies.</title>
        <authorList>
            <person name="Gulvik C.A."/>
        </authorList>
    </citation>
    <scope>NUCLEOTIDE SEQUENCE [LARGE SCALE GENOMIC DNA]</scope>
    <source>
        <strain evidence="2 3">LMG 24798</strain>
    </source>
</reference>
<keyword evidence="3" id="KW-1185">Reference proteome</keyword>
<gene>
    <name evidence="2" type="ORF">CBF27_01600</name>
</gene>